<sequence>MIVMHVHIRTGDIHDSVGILFSEIPVDDLNSEGAIRTNALARAACVRVSLMLLLKCLQHLRLEDYNPDFTNGVETSAKVAKSLKYQTG</sequence>
<dbReference type="EMBL" id="MU827355">
    <property type="protein sequence ID" value="KAJ7351801.1"/>
    <property type="molecule type" value="Genomic_DNA"/>
</dbReference>
<protein>
    <submittedName>
        <fullName evidence="1">Uncharacterized protein</fullName>
    </submittedName>
</protein>
<comment type="caution">
    <text evidence="1">The sequence shown here is derived from an EMBL/GenBank/DDBJ whole genome shotgun (WGS) entry which is preliminary data.</text>
</comment>
<reference evidence="1" key="1">
    <citation type="submission" date="2023-01" db="EMBL/GenBank/DDBJ databases">
        <title>Genome assembly of the deep-sea coral Lophelia pertusa.</title>
        <authorList>
            <person name="Herrera S."/>
            <person name="Cordes E."/>
        </authorList>
    </citation>
    <scope>NUCLEOTIDE SEQUENCE</scope>
    <source>
        <strain evidence="1">USNM1676648</strain>
        <tissue evidence="1">Polyp</tissue>
    </source>
</reference>
<evidence type="ECO:0000313" key="2">
    <source>
        <dbReference type="Proteomes" id="UP001163046"/>
    </source>
</evidence>
<gene>
    <name evidence="1" type="ORF">OS493_035526</name>
</gene>
<proteinExistence type="predicted"/>
<dbReference type="AlphaFoldDB" id="A0A9X0CI08"/>
<dbReference type="Proteomes" id="UP001163046">
    <property type="component" value="Unassembled WGS sequence"/>
</dbReference>
<accession>A0A9X0CI08</accession>
<keyword evidence="2" id="KW-1185">Reference proteome</keyword>
<name>A0A9X0CI08_9CNID</name>
<organism evidence="1 2">
    <name type="scientific">Desmophyllum pertusum</name>
    <dbReference type="NCBI Taxonomy" id="174260"/>
    <lineage>
        <taxon>Eukaryota</taxon>
        <taxon>Metazoa</taxon>
        <taxon>Cnidaria</taxon>
        <taxon>Anthozoa</taxon>
        <taxon>Hexacorallia</taxon>
        <taxon>Scleractinia</taxon>
        <taxon>Caryophylliina</taxon>
        <taxon>Caryophylliidae</taxon>
        <taxon>Desmophyllum</taxon>
    </lineage>
</organism>
<evidence type="ECO:0000313" key="1">
    <source>
        <dbReference type="EMBL" id="KAJ7351801.1"/>
    </source>
</evidence>